<dbReference type="Pfam" id="PF07593">
    <property type="entry name" value="UnbV_ASPIC"/>
    <property type="match status" value="1"/>
</dbReference>
<gene>
    <name evidence="3" type="ORF">DSM04_10889</name>
</gene>
<dbReference type="InterPro" id="IPR027039">
    <property type="entry name" value="Crtac1"/>
</dbReference>
<accession>A0A4Q0NQ09</accession>
<reference evidence="3 4" key="1">
    <citation type="submission" date="2018-07" db="EMBL/GenBank/DDBJ databases">
        <title>Leeuwenhoekiella genomics.</title>
        <authorList>
            <person name="Tahon G."/>
            <person name="Willems A."/>
        </authorList>
    </citation>
    <scope>NUCLEOTIDE SEQUENCE [LARGE SCALE GENOMIC DNA]</scope>
    <source>
        <strain evidence="3 4">R-50232</strain>
    </source>
</reference>
<comment type="caution">
    <text evidence="3">The sequence shown here is derived from an EMBL/GenBank/DDBJ whole genome shotgun (WGS) entry which is preliminary data.</text>
</comment>
<name>A0A4Q0NQ09_9FLAO</name>
<dbReference type="Gene3D" id="2.130.10.130">
    <property type="entry name" value="Integrin alpha, N-terminal"/>
    <property type="match status" value="3"/>
</dbReference>
<keyword evidence="1" id="KW-0732">Signal</keyword>
<evidence type="ECO:0000256" key="1">
    <source>
        <dbReference type="ARBA" id="ARBA00022729"/>
    </source>
</evidence>
<dbReference type="SUPFAM" id="SSF69318">
    <property type="entry name" value="Integrin alpha N-terminal domain"/>
    <property type="match status" value="3"/>
</dbReference>
<proteinExistence type="predicted"/>
<dbReference type="RefSeq" id="WP_128762645.1">
    <property type="nucleotide sequence ID" value="NZ_QOVI01000008.1"/>
</dbReference>
<dbReference type="PANTHER" id="PTHR16026">
    <property type="entry name" value="CARTILAGE ACIDIC PROTEIN 1"/>
    <property type="match status" value="1"/>
</dbReference>
<organism evidence="3 4">
    <name type="scientific">Leeuwenhoekiella aestuarii</name>
    <dbReference type="NCBI Taxonomy" id="2249426"/>
    <lineage>
        <taxon>Bacteria</taxon>
        <taxon>Pseudomonadati</taxon>
        <taxon>Bacteroidota</taxon>
        <taxon>Flavobacteriia</taxon>
        <taxon>Flavobacteriales</taxon>
        <taxon>Flavobacteriaceae</taxon>
        <taxon>Leeuwenhoekiella</taxon>
    </lineage>
</organism>
<feature type="domain" description="ASPIC/UnbV" evidence="2">
    <location>
        <begin position="521"/>
        <end position="587"/>
    </location>
</feature>
<evidence type="ECO:0000313" key="3">
    <source>
        <dbReference type="EMBL" id="RXG11992.1"/>
    </source>
</evidence>
<evidence type="ECO:0000259" key="2">
    <source>
        <dbReference type="Pfam" id="PF07593"/>
    </source>
</evidence>
<dbReference type="EMBL" id="QOVI01000008">
    <property type="protein sequence ID" value="RXG11992.1"/>
    <property type="molecule type" value="Genomic_DNA"/>
</dbReference>
<dbReference type="PANTHER" id="PTHR16026:SF0">
    <property type="entry name" value="CARTILAGE ACIDIC PROTEIN 1"/>
    <property type="match status" value="1"/>
</dbReference>
<dbReference type="Pfam" id="PF13517">
    <property type="entry name" value="FG-GAP_3"/>
    <property type="match status" value="8"/>
</dbReference>
<evidence type="ECO:0000313" key="4">
    <source>
        <dbReference type="Proteomes" id="UP000289821"/>
    </source>
</evidence>
<dbReference type="InterPro" id="IPR028994">
    <property type="entry name" value="Integrin_alpha_N"/>
</dbReference>
<dbReference type="InterPro" id="IPR013517">
    <property type="entry name" value="FG-GAP"/>
</dbReference>
<dbReference type="PROSITE" id="PS51257">
    <property type="entry name" value="PROKAR_LIPOPROTEIN"/>
    <property type="match status" value="1"/>
</dbReference>
<dbReference type="AlphaFoldDB" id="A0A4Q0NQ09"/>
<keyword evidence="4" id="KW-1185">Reference proteome</keyword>
<protein>
    <submittedName>
        <fullName evidence="3">VCBS repeat protein</fullName>
    </submittedName>
</protein>
<sequence length="1095" mass="121662">MMRLTYFFVVVAFAGTMYSCNDSGFQKKTSTAETLFTEISNEDSGIHFKNTVTETAAFNILNYYDMYNGGGVAIGDVNNDGLEDVYFTSNQNSNKLYLNKGDFKFDDITEAAGVADAEGWTTGVTMIDINADGWLDIYVCKSASLDNSLERRNKLYINQKDGTFTEEAAKWGLADDGFSIQAYFLDYDQDGDLDMYLINHRDDFLNSVDLNAIVNDEQFYPQTSDHLYRNDGKSFTDVTPGSGLINKEFSLSASIGDFNNDGWPDIFVANDFITPDKLYINNKNGTFANDLNTKMKHISYSSMGSDFADINNDFLPDLLVLDMSAEDHQRGKQNMASMNTEGFWWIVEAGFHYPYMSNVLNLNNGNGYFTDIAQVSGVSKTDWSWAPLIADFDGDGFKDIFITNGIKREIANQDFGRFLDANEGSLEQMPIDSILKEMPSDKLQNYAFKNNKDLSFKKVIEDWGFTQAVNSNGVAYGDLDNDGDLDLVVNNLEDEAGIYRNNSTANYISLKLKGDAKNPLAIGSKVKVFTDSTQQYQELYLSRGYQSSVSPVLNFGVGEEEQISKIEVVWNTGKVSVLENIQANQILSLSEAEATNSVETPNERPEHFERIDPRELGLAYAHEENDFNDFSRQVLLPQKQSQQGPAFEVADVNNDGLEDVFLGGGSGQAAQLFIQQKDGKFEQIPQAAFESDKAYEDNGAHFFDADGDGDLDLYVASSGYELAENDSKLQDRLYLNDGTGSFSASSALPKMLTGSKAVVSLDYDQDGDLDLIVGGRIVPGKYPLSPRSYILENQSGKFVDVTKTVAPDFAEAGLINDLLLSDYDGDGDPDLLVAGEWMPITVFENQNGSFQPSEIEALKETFGWWNSIAEIDFDQDGDLDYFVGNLGANNKFHPSSEKPLHIYGNNFDGDANYDMILSKVYKGSLVPVRGKECSTMQNSFVSEKIKTYKEFANSTLTDIYGSEQIANSYHKQATEFESVYLENLGNGDFRIKHLPVVAQLGPTMSFAFSDINKDGHLDVVGIGAIHEAEVETVKYDSNVGYVLLGDSKGGLKPYKDISFYNDLNAKHMKQMNIGNESYLLIANNNRPLTIFKIKA</sequence>
<dbReference type="Proteomes" id="UP000289821">
    <property type="component" value="Unassembled WGS sequence"/>
</dbReference>
<dbReference type="InterPro" id="IPR011519">
    <property type="entry name" value="UnbV_ASPIC"/>
</dbReference>